<evidence type="ECO:0000256" key="2">
    <source>
        <dbReference type="ARBA" id="ARBA00022989"/>
    </source>
</evidence>
<proteinExistence type="predicted"/>
<dbReference type="PANTHER" id="PTHR31218">
    <property type="entry name" value="WAT1-RELATED PROTEIN"/>
    <property type="match status" value="1"/>
</dbReference>
<keyword evidence="2 4" id="KW-1133">Transmembrane helix</keyword>
<dbReference type="EMBL" id="GEVK01000550">
    <property type="protein sequence ID" value="JAU52282.1"/>
    <property type="molecule type" value="Transcribed_RNA"/>
</dbReference>
<dbReference type="GO" id="GO:0022857">
    <property type="term" value="F:transmembrane transporter activity"/>
    <property type="evidence" value="ECO:0007669"/>
    <property type="project" value="InterPro"/>
</dbReference>
<feature type="transmembrane region" description="Helical" evidence="4">
    <location>
        <begin position="61"/>
        <end position="81"/>
    </location>
</feature>
<organism evidence="5">
    <name type="scientific">Noccaea caerulescens</name>
    <name type="common">Alpine penny-cress</name>
    <name type="synonym">Thlaspi caerulescens</name>
    <dbReference type="NCBI Taxonomy" id="107243"/>
    <lineage>
        <taxon>Eukaryota</taxon>
        <taxon>Viridiplantae</taxon>
        <taxon>Streptophyta</taxon>
        <taxon>Embryophyta</taxon>
        <taxon>Tracheophyta</taxon>
        <taxon>Spermatophyta</taxon>
        <taxon>Magnoliopsida</taxon>
        <taxon>eudicotyledons</taxon>
        <taxon>Gunneridae</taxon>
        <taxon>Pentapetalae</taxon>
        <taxon>rosids</taxon>
        <taxon>malvids</taxon>
        <taxon>Brassicales</taxon>
        <taxon>Brassicaceae</taxon>
        <taxon>Coluteocarpeae</taxon>
        <taxon>Noccaea</taxon>
    </lineage>
</organism>
<evidence type="ECO:0000256" key="3">
    <source>
        <dbReference type="ARBA" id="ARBA00023136"/>
    </source>
</evidence>
<feature type="transmembrane region" description="Helical" evidence="4">
    <location>
        <begin position="12"/>
        <end position="33"/>
    </location>
</feature>
<keyword evidence="1 4" id="KW-0812">Transmembrane</keyword>
<accession>A0A1J3G7R4</accession>
<name>A0A1J3G7R4_NOCCA</name>
<reference evidence="5" key="1">
    <citation type="submission" date="2016-07" db="EMBL/GenBank/DDBJ databases">
        <title>De novo transcriptome assembly of four accessions of the metal hyperaccumulator plant Noccaea caerulescens.</title>
        <authorList>
            <person name="Blande D."/>
            <person name="Halimaa P."/>
            <person name="Tervahauta A.I."/>
            <person name="Aarts M.G."/>
            <person name="Karenlampi S.O."/>
        </authorList>
    </citation>
    <scope>NUCLEOTIDE SEQUENCE</scope>
</reference>
<gene>
    <name evidence="5" type="ORF">LC_TR2612_c2_g1_i1_g.8343</name>
</gene>
<evidence type="ECO:0000256" key="4">
    <source>
        <dbReference type="SAM" id="Phobius"/>
    </source>
</evidence>
<dbReference type="GO" id="GO:0016020">
    <property type="term" value="C:membrane"/>
    <property type="evidence" value="ECO:0007669"/>
    <property type="project" value="InterPro"/>
</dbReference>
<dbReference type="AlphaFoldDB" id="A0A1J3G7R4"/>
<dbReference type="InterPro" id="IPR030184">
    <property type="entry name" value="WAT1-related"/>
</dbReference>
<evidence type="ECO:0000313" key="5">
    <source>
        <dbReference type="EMBL" id="JAU52282.1"/>
    </source>
</evidence>
<protein>
    <submittedName>
        <fullName evidence="5">WAT1-related protein</fullName>
    </submittedName>
</protein>
<keyword evidence="3 4" id="KW-0472">Membrane</keyword>
<evidence type="ECO:0000256" key="1">
    <source>
        <dbReference type="ARBA" id="ARBA00022692"/>
    </source>
</evidence>
<sequence>METAYFKERSSVAKMVGTIVSLIGALVVVLYHGPRLFTESSPPYPQLRQLSPPFSSSNSDWIIGGSLLAIKDTLVSVAFILQFQNYHK</sequence>